<sequence length="129" mass="14101">GGTGLQGRSDRRQPPPRPLPPLTNAHLAALGIAGRRLALRTAGLLHQLVRAAGDDRAGILADLDRLIDQWCAEYRDGLGARWIPVARQSEYQTRVVLATCRLARREARACSRSGEPTWEPGAAVPIHRE</sequence>
<evidence type="ECO:0000256" key="1">
    <source>
        <dbReference type="SAM" id="MobiDB-lite"/>
    </source>
</evidence>
<name>A0ABV1WL78_9ACTN</name>
<evidence type="ECO:0000313" key="3">
    <source>
        <dbReference type="Proteomes" id="UP001458415"/>
    </source>
</evidence>
<feature type="non-terminal residue" evidence="2">
    <location>
        <position position="1"/>
    </location>
</feature>
<dbReference type="EMBL" id="JBEPCU010002104">
    <property type="protein sequence ID" value="MER6984942.1"/>
    <property type="molecule type" value="Genomic_DNA"/>
</dbReference>
<gene>
    <name evidence="2" type="ORF">ABT317_50405</name>
</gene>
<reference evidence="2 3" key="1">
    <citation type="submission" date="2024-06" db="EMBL/GenBank/DDBJ databases">
        <title>The Natural Products Discovery Center: Release of the First 8490 Sequenced Strains for Exploring Actinobacteria Biosynthetic Diversity.</title>
        <authorList>
            <person name="Kalkreuter E."/>
            <person name="Kautsar S.A."/>
            <person name="Yang D."/>
            <person name="Bader C.D."/>
            <person name="Teijaro C.N."/>
            <person name="Fluegel L."/>
            <person name="Davis C.M."/>
            <person name="Simpson J.R."/>
            <person name="Lauterbach L."/>
            <person name="Steele A.D."/>
            <person name="Gui C."/>
            <person name="Meng S."/>
            <person name="Li G."/>
            <person name="Viehrig K."/>
            <person name="Ye F."/>
            <person name="Su P."/>
            <person name="Kiefer A.F."/>
            <person name="Nichols A."/>
            <person name="Cepeda A.J."/>
            <person name="Yan W."/>
            <person name="Fan B."/>
            <person name="Jiang Y."/>
            <person name="Adhikari A."/>
            <person name="Zheng C.-J."/>
            <person name="Schuster L."/>
            <person name="Cowan T.M."/>
            <person name="Smanski M.J."/>
            <person name="Chevrette M.G."/>
            <person name="De Carvalho L.P.S."/>
            <person name="Shen B."/>
        </authorList>
    </citation>
    <scope>NUCLEOTIDE SEQUENCE [LARGE SCALE GENOMIC DNA]</scope>
    <source>
        <strain evidence="2 3">NPDC000634</strain>
    </source>
</reference>
<feature type="region of interest" description="Disordered" evidence="1">
    <location>
        <begin position="1"/>
        <end position="21"/>
    </location>
</feature>
<dbReference type="Proteomes" id="UP001458415">
    <property type="component" value="Unassembled WGS sequence"/>
</dbReference>
<comment type="caution">
    <text evidence="2">The sequence shown here is derived from an EMBL/GenBank/DDBJ whole genome shotgun (WGS) entry which is preliminary data.</text>
</comment>
<organism evidence="2 3">
    <name type="scientific">Streptomyces carpinensis</name>
    <dbReference type="NCBI Taxonomy" id="66369"/>
    <lineage>
        <taxon>Bacteria</taxon>
        <taxon>Bacillati</taxon>
        <taxon>Actinomycetota</taxon>
        <taxon>Actinomycetes</taxon>
        <taxon>Kitasatosporales</taxon>
        <taxon>Streptomycetaceae</taxon>
        <taxon>Streptomyces</taxon>
    </lineage>
</organism>
<protein>
    <submittedName>
        <fullName evidence="2">Dehydrogenase</fullName>
    </submittedName>
</protein>
<accession>A0ABV1WL78</accession>
<evidence type="ECO:0000313" key="2">
    <source>
        <dbReference type="EMBL" id="MER6984942.1"/>
    </source>
</evidence>
<proteinExistence type="predicted"/>
<keyword evidence="3" id="KW-1185">Reference proteome</keyword>